<dbReference type="KEGG" id="vg:29125983"/>
<dbReference type="EMBL" id="KU985090">
    <property type="protein sequence ID" value="AMW63845.1"/>
    <property type="molecule type" value="Genomic_DNA"/>
</dbReference>
<dbReference type="RefSeq" id="YP_009303784.1">
    <property type="nucleotide sequence ID" value="NC_031261.1"/>
</dbReference>
<sequence length="231" mass="23291">MALQGGSNPVKGVYRGGDLVKGVYLGDTPMWLPVGVEFAIAGNIAVGGTGGNPSVVVPEDANCVVVWVAVQGGDNAITATFDGHTMDRHIMLAVSGWRLAAFTLFDPPTGNKSATFSGISGIATYCTSVAIAYKNVGSIGTPVTNSGTGTSMSISATGVARGYVSNAFMLGSVTGYDETNGQTLLRSINAAAFVNQGMAVGHAPGDDTVTFSATQSASAAWLAGALPLLPP</sequence>
<gene>
    <name evidence="1" type="primary">26</name>
    <name evidence="1" type="ORF">SEA_SHIPWRECK_26</name>
</gene>
<evidence type="ECO:0000313" key="2">
    <source>
        <dbReference type="Proteomes" id="UP000202443"/>
    </source>
</evidence>
<dbReference type="GeneID" id="29125983"/>
<name>A0A143FPN8_9CAUD</name>
<reference evidence="1 2" key="1">
    <citation type="submission" date="2016-03" db="EMBL/GenBank/DDBJ databases">
        <authorList>
            <person name="Caplin A.S."/>
            <person name="Drennen C.R."/>
            <person name="Freehling G.E."/>
            <person name="Galaini A.J."/>
            <person name="Glynn R.A."/>
            <person name="Goodwin B.G."/>
            <person name="Jones M.D."/>
            <person name="Kaufman L."/>
            <person name="Kiladjian T."/>
            <person name="Lobo K.E."/>
            <person name="Luu T.H."/>
            <person name="Martin C.L."/>
            <person name="Pizzorno M.C."/>
            <person name="Quindlen K.J."/>
            <person name="Stowe E.L."/>
            <person name="Tolbert A.E."/>
            <person name="Vassallo B.G."/>
            <person name="Wimmer K.R."/>
            <person name="Buck G.A."/>
            <person name="Campbell R."/>
            <person name="Carvalho M.R."/>
            <person name="Duckworth R.A."/>
            <person name="Dunn T."/>
            <person name="Halpern C."/>
            <person name="Johnson A."/>
            <person name="Kiflezghi M.G."/>
            <person name="Lee V."/>
            <person name="Loviza R.A."/>
            <person name="Serrano M.G."/>
            <person name="Shah Z.V."/>
            <person name="Sharma K."/>
            <person name="Voegtly L.J."/>
            <person name="Walstead R."/>
            <person name="Wang Y.P."/>
            <person name="Bowman C.A."/>
            <person name="Russell D.A."/>
            <person name="Pope W.H."/>
            <person name="Jacobs-Sera D."/>
            <person name="Hendrix R.W."/>
            <person name="Hatfull G.F."/>
        </authorList>
    </citation>
    <scope>NUCLEOTIDE SEQUENCE [LARGE SCALE GENOMIC DNA]</scope>
</reference>
<dbReference type="OrthoDB" id="27001at10239"/>
<dbReference type="Proteomes" id="UP000202443">
    <property type="component" value="Segment"/>
</dbReference>
<keyword evidence="2" id="KW-1185">Reference proteome</keyword>
<evidence type="ECO:0008006" key="3">
    <source>
        <dbReference type="Google" id="ProtNLM"/>
    </source>
</evidence>
<protein>
    <recommendedName>
        <fullName evidence="3">Minor tail protein</fullName>
    </recommendedName>
</protein>
<accession>A0A143FPN8</accession>
<proteinExistence type="predicted"/>
<evidence type="ECO:0000313" key="1">
    <source>
        <dbReference type="EMBL" id="AMW63845.1"/>
    </source>
</evidence>
<organism evidence="1 2">
    <name type="scientific">Mycobacterium phage Shipwreck</name>
    <dbReference type="NCBI Taxonomy" id="1821727"/>
    <lineage>
        <taxon>Viruses</taxon>
        <taxon>Duplodnaviria</taxon>
        <taxon>Heunggongvirae</taxon>
        <taxon>Uroviricota</taxon>
        <taxon>Caudoviricetes</taxon>
        <taxon>Pclasvirinae</taxon>
        <taxon>Fishburnevirus</taxon>
        <taxon>Fishburnevirus shipwreck</taxon>
    </lineage>
</organism>